<dbReference type="InterPro" id="IPR001647">
    <property type="entry name" value="HTH_TetR"/>
</dbReference>
<dbReference type="SUPFAM" id="SSF48498">
    <property type="entry name" value="Tetracyclin repressor-like, C-terminal domain"/>
    <property type="match status" value="1"/>
</dbReference>
<evidence type="ECO:0000256" key="1">
    <source>
        <dbReference type="ARBA" id="ARBA00023015"/>
    </source>
</evidence>
<evidence type="ECO:0000256" key="2">
    <source>
        <dbReference type="ARBA" id="ARBA00023125"/>
    </source>
</evidence>
<name>A0ABV3P2Z4_9ACTN</name>
<sequence length="190" mass="20178">MERKVRADAQRNVDALLAAARDVFATAGVDAPVREIAAQAGVGVGTVYRHFPQRSDLVVAVFRHEVDACAAEAPVLAQQHPPLEALRRWLLRYTGFVAAKRGLSTALHSGDPAFEPLPAYFSGHLVPALEGLLDAAAAAGEVANPLSPEELLTTLSRLSTPDEDYTARVVDLLLAGLRFGARTGPPVPGR</sequence>
<proteinExistence type="predicted"/>
<evidence type="ECO:0000313" key="6">
    <source>
        <dbReference type="EMBL" id="MEW9263958.1"/>
    </source>
</evidence>
<dbReference type="InterPro" id="IPR036271">
    <property type="entry name" value="Tet_transcr_reg_TetR-rel_C_sf"/>
</dbReference>
<dbReference type="EMBL" id="JBFNQN010000003">
    <property type="protein sequence ID" value="MEW9263958.1"/>
    <property type="molecule type" value="Genomic_DNA"/>
</dbReference>
<dbReference type="PRINTS" id="PR00455">
    <property type="entry name" value="HTHTETR"/>
</dbReference>
<evidence type="ECO:0000259" key="5">
    <source>
        <dbReference type="PROSITE" id="PS50977"/>
    </source>
</evidence>
<keyword evidence="3" id="KW-0804">Transcription</keyword>
<evidence type="ECO:0000313" key="7">
    <source>
        <dbReference type="Proteomes" id="UP001555826"/>
    </source>
</evidence>
<protein>
    <submittedName>
        <fullName evidence="6">Helix-turn-helix domain-containing protein</fullName>
    </submittedName>
</protein>
<reference evidence="6 7" key="1">
    <citation type="submission" date="2024-07" db="EMBL/GenBank/DDBJ databases">
        <authorList>
            <person name="Thanompreechachai J."/>
            <person name="Duangmal K."/>
        </authorList>
    </citation>
    <scope>NUCLEOTIDE SEQUENCE [LARGE SCALE GENOMIC DNA]</scope>
    <source>
        <strain evidence="6 7">KCTC 19886</strain>
    </source>
</reference>
<keyword evidence="1" id="KW-0805">Transcription regulation</keyword>
<evidence type="ECO:0000256" key="4">
    <source>
        <dbReference type="PROSITE-ProRule" id="PRU00335"/>
    </source>
</evidence>
<feature type="DNA-binding region" description="H-T-H motif" evidence="4">
    <location>
        <begin position="32"/>
        <end position="51"/>
    </location>
</feature>
<dbReference type="PROSITE" id="PS50977">
    <property type="entry name" value="HTH_TETR_2"/>
    <property type="match status" value="1"/>
</dbReference>
<dbReference type="Gene3D" id="1.10.357.10">
    <property type="entry name" value="Tetracycline Repressor, domain 2"/>
    <property type="match status" value="1"/>
</dbReference>
<dbReference type="Pfam" id="PF00440">
    <property type="entry name" value="TetR_N"/>
    <property type="match status" value="1"/>
</dbReference>
<comment type="caution">
    <text evidence="6">The sequence shown here is derived from an EMBL/GenBank/DDBJ whole genome shotgun (WGS) entry which is preliminary data.</text>
</comment>
<feature type="domain" description="HTH tetR-type" evidence="5">
    <location>
        <begin position="10"/>
        <end position="69"/>
    </location>
</feature>
<dbReference type="InterPro" id="IPR049445">
    <property type="entry name" value="TetR_SbtR-like_C"/>
</dbReference>
<dbReference type="PANTHER" id="PTHR30055:SF234">
    <property type="entry name" value="HTH-TYPE TRANSCRIPTIONAL REGULATOR BETI"/>
    <property type="match status" value="1"/>
</dbReference>
<dbReference type="InterPro" id="IPR050109">
    <property type="entry name" value="HTH-type_TetR-like_transc_reg"/>
</dbReference>
<organism evidence="6 7">
    <name type="scientific">Kineococcus endophyticus</name>
    <dbReference type="NCBI Taxonomy" id="1181883"/>
    <lineage>
        <taxon>Bacteria</taxon>
        <taxon>Bacillati</taxon>
        <taxon>Actinomycetota</taxon>
        <taxon>Actinomycetes</taxon>
        <taxon>Kineosporiales</taxon>
        <taxon>Kineosporiaceae</taxon>
        <taxon>Kineococcus</taxon>
    </lineage>
</organism>
<keyword evidence="2 4" id="KW-0238">DNA-binding</keyword>
<dbReference type="PANTHER" id="PTHR30055">
    <property type="entry name" value="HTH-TYPE TRANSCRIPTIONAL REGULATOR RUTR"/>
    <property type="match status" value="1"/>
</dbReference>
<dbReference type="InterPro" id="IPR009057">
    <property type="entry name" value="Homeodomain-like_sf"/>
</dbReference>
<dbReference type="SUPFAM" id="SSF46689">
    <property type="entry name" value="Homeodomain-like"/>
    <property type="match status" value="1"/>
</dbReference>
<dbReference type="Proteomes" id="UP001555826">
    <property type="component" value="Unassembled WGS sequence"/>
</dbReference>
<dbReference type="RefSeq" id="WP_367636561.1">
    <property type="nucleotide sequence ID" value="NZ_JBFNQN010000003.1"/>
</dbReference>
<keyword evidence="7" id="KW-1185">Reference proteome</keyword>
<evidence type="ECO:0000256" key="3">
    <source>
        <dbReference type="ARBA" id="ARBA00023163"/>
    </source>
</evidence>
<accession>A0ABV3P2Z4</accession>
<gene>
    <name evidence="6" type="ORF">AB1207_04290</name>
</gene>
<dbReference type="Pfam" id="PF21597">
    <property type="entry name" value="TetR_C_43"/>
    <property type="match status" value="1"/>
</dbReference>